<keyword evidence="1" id="KW-0732">Signal</keyword>
<proteinExistence type="predicted"/>
<accession>A0A4R6UXI4</accession>
<protein>
    <submittedName>
        <fullName evidence="3">Amino acid ABC transporter substrate-binding protein (PAAT family)</fullName>
    </submittedName>
</protein>
<dbReference type="RefSeq" id="WP_133590093.1">
    <property type="nucleotide sequence ID" value="NZ_CP037953.1"/>
</dbReference>
<dbReference type="Proteomes" id="UP000295375">
    <property type="component" value="Unassembled WGS sequence"/>
</dbReference>
<dbReference type="InterPro" id="IPR001638">
    <property type="entry name" value="Solute-binding_3/MltF_N"/>
</dbReference>
<reference evidence="3 4" key="1">
    <citation type="submission" date="2019-03" db="EMBL/GenBank/DDBJ databases">
        <title>Genomic Encyclopedia of Type Strains, Phase IV (KMG-IV): sequencing the most valuable type-strain genomes for metagenomic binning, comparative biology and taxonomic classification.</title>
        <authorList>
            <person name="Goeker M."/>
        </authorList>
    </citation>
    <scope>NUCLEOTIDE SEQUENCE [LARGE SCALE GENOMIC DNA]</scope>
    <source>
        <strain evidence="3 4">DSM 103792</strain>
    </source>
</reference>
<name>A0A4R6UXI4_9GAMM</name>
<gene>
    <name evidence="3" type="ORF">EV696_10750</name>
</gene>
<organism evidence="3 4">
    <name type="scientific">Permianibacter aggregans</name>
    <dbReference type="NCBI Taxonomy" id="1510150"/>
    <lineage>
        <taxon>Bacteria</taxon>
        <taxon>Pseudomonadati</taxon>
        <taxon>Pseudomonadota</taxon>
        <taxon>Gammaproteobacteria</taxon>
        <taxon>Pseudomonadales</taxon>
        <taxon>Pseudomonadaceae</taxon>
        <taxon>Permianibacter</taxon>
    </lineage>
</organism>
<evidence type="ECO:0000313" key="3">
    <source>
        <dbReference type="EMBL" id="TDQ48314.1"/>
    </source>
</evidence>
<evidence type="ECO:0000313" key="4">
    <source>
        <dbReference type="Proteomes" id="UP000295375"/>
    </source>
</evidence>
<feature type="signal peptide" evidence="1">
    <location>
        <begin position="1"/>
        <end position="20"/>
    </location>
</feature>
<dbReference type="OrthoDB" id="5904382at2"/>
<feature type="domain" description="Solute-binding protein family 3/N-terminal" evidence="2">
    <location>
        <begin position="29"/>
        <end position="252"/>
    </location>
</feature>
<evidence type="ECO:0000259" key="2">
    <source>
        <dbReference type="Pfam" id="PF00497"/>
    </source>
</evidence>
<comment type="caution">
    <text evidence="3">The sequence shown here is derived from an EMBL/GenBank/DDBJ whole genome shotgun (WGS) entry which is preliminary data.</text>
</comment>
<keyword evidence="4" id="KW-1185">Reference proteome</keyword>
<dbReference type="AlphaFoldDB" id="A0A4R6UXI4"/>
<evidence type="ECO:0000256" key="1">
    <source>
        <dbReference type="SAM" id="SignalP"/>
    </source>
</evidence>
<dbReference type="Gene3D" id="3.40.190.10">
    <property type="entry name" value="Periplasmic binding protein-like II"/>
    <property type="match status" value="2"/>
</dbReference>
<dbReference type="Pfam" id="PF00497">
    <property type="entry name" value="SBP_bac_3"/>
    <property type="match status" value="1"/>
</dbReference>
<dbReference type="EMBL" id="SNYM01000007">
    <property type="protein sequence ID" value="TDQ48314.1"/>
    <property type="molecule type" value="Genomic_DNA"/>
</dbReference>
<dbReference type="SUPFAM" id="SSF53850">
    <property type="entry name" value="Periplasmic binding protein-like II"/>
    <property type="match status" value="1"/>
</dbReference>
<feature type="chain" id="PRO_5020837238" evidence="1">
    <location>
        <begin position="21"/>
        <end position="263"/>
    </location>
</feature>
<sequence length="263" mass="30689">MSRVLGLLLLCFGWACPTLANQVSVCENNEQYPPFRWYSQTTSGEQTVQGIGLAVLQHILDKHQWRYQIEFMPIRRCLREVASGQQFQLMISSSRSAEREQQYLFSDPYFYVHFSAYYLESRFPNGIQFTDNLQLRAFRICGINGHNFSMFDLKPENLDMGAETITGAFDKLRRGRCDVFAYNSDVVNGLKYVGWRLSDFPEIRATELSYLPKWPLVMLISPNMPDAHRLQQTINQELAAMKQDGRLMQIIRTVYPETRELQW</sequence>